<keyword evidence="2" id="KW-1185">Reference proteome</keyword>
<dbReference type="RefSeq" id="WP_377211065.1">
    <property type="nucleotide sequence ID" value="NZ_JBHTJV010000002.1"/>
</dbReference>
<evidence type="ECO:0000313" key="2">
    <source>
        <dbReference type="Proteomes" id="UP001597101"/>
    </source>
</evidence>
<dbReference type="InterPro" id="IPR036704">
    <property type="entry name" value="RraA/RraA-like_sf"/>
</dbReference>
<sequence length="237" mass="25774">MTDPILSEVEIDLLARCDTPTVCNAIEVAQGKRGFESFTRQQMVWSDPSRRSVVGYARTAKIAGANPPTQSAEVLRARRKNYFRHMASGPRPGIAVVEDTDGDAARGAWWGEVHAYVHMNVCNLSGALTNGLLRDMDDMPEGFPILAGSLGPSHGFVHVVETGTPVTINGLSVKDGDLVHADCHGAVVIPTDVQPKLKRAIKTLFDSEAIVLDPLKRGKISLEEFEALWARFEAART</sequence>
<dbReference type="Gene3D" id="3.50.30.40">
    <property type="entry name" value="Ribonuclease E inhibitor RraA/RraA-like"/>
    <property type="match status" value="1"/>
</dbReference>
<dbReference type="EMBL" id="JBHTJV010000002">
    <property type="protein sequence ID" value="MFD0915215.1"/>
    <property type="molecule type" value="Genomic_DNA"/>
</dbReference>
<name>A0ABW3FE69_9HYPH</name>
<organism evidence="1 2">
    <name type="scientific">Pseudahrensia aquimaris</name>
    <dbReference type="NCBI Taxonomy" id="744461"/>
    <lineage>
        <taxon>Bacteria</taxon>
        <taxon>Pseudomonadati</taxon>
        <taxon>Pseudomonadota</taxon>
        <taxon>Alphaproteobacteria</taxon>
        <taxon>Hyphomicrobiales</taxon>
        <taxon>Ahrensiaceae</taxon>
        <taxon>Pseudahrensia</taxon>
    </lineage>
</organism>
<gene>
    <name evidence="1" type="ORF">ACFQ14_02225</name>
</gene>
<proteinExistence type="predicted"/>
<evidence type="ECO:0000313" key="1">
    <source>
        <dbReference type="EMBL" id="MFD0915215.1"/>
    </source>
</evidence>
<dbReference type="Pfam" id="PF03737">
    <property type="entry name" value="RraA-like"/>
    <property type="match status" value="1"/>
</dbReference>
<dbReference type="Proteomes" id="UP001597101">
    <property type="component" value="Unassembled WGS sequence"/>
</dbReference>
<reference evidence="2" key="1">
    <citation type="journal article" date="2019" name="Int. J. Syst. Evol. Microbiol.">
        <title>The Global Catalogue of Microorganisms (GCM) 10K type strain sequencing project: providing services to taxonomists for standard genome sequencing and annotation.</title>
        <authorList>
            <consortium name="The Broad Institute Genomics Platform"/>
            <consortium name="The Broad Institute Genome Sequencing Center for Infectious Disease"/>
            <person name="Wu L."/>
            <person name="Ma J."/>
        </authorList>
    </citation>
    <scope>NUCLEOTIDE SEQUENCE [LARGE SCALE GENOMIC DNA]</scope>
    <source>
        <strain evidence="2">CCUG 60023</strain>
    </source>
</reference>
<comment type="caution">
    <text evidence="1">The sequence shown here is derived from an EMBL/GenBank/DDBJ whole genome shotgun (WGS) entry which is preliminary data.</text>
</comment>
<dbReference type="SUPFAM" id="SSF89562">
    <property type="entry name" value="RraA-like"/>
    <property type="match status" value="1"/>
</dbReference>
<protein>
    <submittedName>
        <fullName evidence="1">RraA family protein</fullName>
    </submittedName>
</protein>
<dbReference type="InterPro" id="IPR005493">
    <property type="entry name" value="RraA/RraA-like"/>
</dbReference>
<accession>A0ABW3FE69</accession>